<dbReference type="AlphaFoldDB" id="A0ABD0V8P5"/>
<comment type="caution">
    <text evidence="1">The sequence shown here is derived from an EMBL/GenBank/DDBJ whole genome shotgun (WGS) entry which is preliminary data.</text>
</comment>
<organism evidence="1 2">
    <name type="scientific">Dendrobium thyrsiflorum</name>
    <name type="common">Pinecone-like raceme dendrobium</name>
    <name type="synonym">Orchid</name>
    <dbReference type="NCBI Taxonomy" id="117978"/>
    <lineage>
        <taxon>Eukaryota</taxon>
        <taxon>Viridiplantae</taxon>
        <taxon>Streptophyta</taxon>
        <taxon>Embryophyta</taxon>
        <taxon>Tracheophyta</taxon>
        <taxon>Spermatophyta</taxon>
        <taxon>Magnoliopsida</taxon>
        <taxon>Liliopsida</taxon>
        <taxon>Asparagales</taxon>
        <taxon>Orchidaceae</taxon>
        <taxon>Epidendroideae</taxon>
        <taxon>Malaxideae</taxon>
        <taxon>Dendrobiinae</taxon>
        <taxon>Dendrobium</taxon>
    </lineage>
</organism>
<dbReference type="Proteomes" id="UP001552299">
    <property type="component" value="Unassembled WGS sequence"/>
</dbReference>
<accession>A0ABD0V8P5</accession>
<evidence type="ECO:0000313" key="2">
    <source>
        <dbReference type="Proteomes" id="UP001552299"/>
    </source>
</evidence>
<proteinExistence type="predicted"/>
<name>A0ABD0V8P5_DENTH</name>
<gene>
    <name evidence="1" type="ORF">M5K25_008439</name>
</gene>
<reference evidence="1 2" key="1">
    <citation type="journal article" date="2024" name="Plant Biotechnol. J.">
        <title>Dendrobium thyrsiflorum genome and its molecular insights into genes involved in important horticultural traits.</title>
        <authorList>
            <person name="Chen B."/>
            <person name="Wang J.Y."/>
            <person name="Zheng P.J."/>
            <person name="Li K.L."/>
            <person name="Liang Y.M."/>
            <person name="Chen X.F."/>
            <person name="Zhang C."/>
            <person name="Zhao X."/>
            <person name="He X."/>
            <person name="Zhang G.Q."/>
            <person name="Liu Z.J."/>
            <person name="Xu Q."/>
        </authorList>
    </citation>
    <scope>NUCLEOTIDE SEQUENCE [LARGE SCALE GENOMIC DNA]</scope>
    <source>
        <strain evidence="1">GZMU011</strain>
    </source>
</reference>
<keyword evidence="2" id="KW-1185">Reference proteome</keyword>
<protein>
    <submittedName>
        <fullName evidence="1">Uncharacterized protein</fullName>
    </submittedName>
</protein>
<evidence type="ECO:0000313" key="1">
    <source>
        <dbReference type="EMBL" id="KAL0921375.1"/>
    </source>
</evidence>
<dbReference type="EMBL" id="JANQDX010000007">
    <property type="protein sequence ID" value="KAL0921375.1"/>
    <property type="molecule type" value="Genomic_DNA"/>
</dbReference>
<sequence length="342" mass="38267">MHFPLAKLDKREDGGSKRELVTKIAVNENWISADTGPWWYHGQNPCNYVHKKLWWVIPIPVTSNISELARNDMQETQSKTEQAKDGAGGGGLPAGYGRWLVAEAADWEDSINVIVHRLVRPEIHVEERRSKDVRSSLLVEHKSVINVRITHALLAVEMKEGGEVAAVASGGGVLRMVREVMMDTIKILWFRRSGPSWSLVHFVKGGSRPNLTEGSLLVAMGTSSKFEAIEEHTCSDYDLNLVIPFGGKTTRRHFYLHECEGGGDEEASHVKLQETVQGDVRGLGVEKLQPLLFLSSNRIRSKAIAGWRRRRSQATTIEASRRFQRLSEVFSGISARILGILR</sequence>